<keyword evidence="3" id="KW-1185">Reference proteome</keyword>
<dbReference type="EMBL" id="ASPP01010646">
    <property type="protein sequence ID" value="ETO22549.1"/>
    <property type="molecule type" value="Genomic_DNA"/>
</dbReference>
<proteinExistence type="predicted"/>
<reference evidence="2 3" key="1">
    <citation type="journal article" date="2013" name="Curr. Biol.">
        <title>The Genome of the Foraminiferan Reticulomyxa filosa.</title>
        <authorList>
            <person name="Glockner G."/>
            <person name="Hulsmann N."/>
            <person name="Schleicher M."/>
            <person name="Noegel A.A."/>
            <person name="Eichinger L."/>
            <person name="Gallinger C."/>
            <person name="Pawlowski J."/>
            <person name="Sierra R."/>
            <person name="Euteneuer U."/>
            <person name="Pillet L."/>
            <person name="Moustafa A."/>
            <person name="Platzer M."/>
            <person name="Groth M."/>
            <person name="Szafranski K."/>
            <person name="Schliwa M."/>
        </authorList>
    </citation>
    <scope>NUCLEOTIDE SEQUENCE [LARGE SCALE GENOMIC DNA]</scope>
</reference>
<keyword evidence="1" id="KW-0812">Transmembrane</keyword>
<comment type="caution">
    <text evidence="2">The sequence shown here is derived from an EMBL/GenBank/DDBJ whole genome shotgun (WGS) entry which is preliminary data.</text>
</comment>
<organism evidence="2 3">
    <name type="scientific">Reticulomyxa filosa</name>
    <dbReference type="NCBI Taxonomy" id="46433"/>
    <lineage>
        <taxon>Eukaryota</taxon>
        <taxon>Sar</taxon>
        <taxon>Rhizaria</taxon>
        <taxon>Retaria</taxon>
        <taxon>Foraminifera</taxon>
        <taxon>Monothalamids</taxon>
        <taxon>Reticulomyxidae</taxon>
        <taxon>Reticulomyxa</taxon>
    </lineage>
</organism>
<evidence type="ECO:0000313" key="3">
    <source>
        <dbReference type="Proteomes" id="UP000023152"/>
    </source>
</evidence>
<name>X6N9X3_RETFI</name>
<dbReference type="InterPro" id="IPR028364">
    <property type="entry name" value="Ribosomal_uL1/biogenesis"/>
</dbReference>
<dbReference type="SUPFAM" id="SSF56808">
    <property type="entry name" value="Ribosomal protein L1"/>
    <property type="match status" value="1"/>
</dbReference>
<dbReference type="AlphaFoldDB" id="X6N9X3"/>
<dbReference type="Pfam" id="PF00687">
    <property type="entry name" value="Ribosomal_L1"/>
    <property type="match status" value="1"/>
</dbReference>
<keyword evidence="1" id="KW-1133">Transmembrane helix</keyword>
<evidence type="ECO:0000256" key="1">
    <source>
        <dbReference type="SAM" id="Phobius"/>
    </source>
</evidence>
<evidence type="ECO:0000313" key="2">
    <source>
        <dbReference type="EMBL" id="ETO22549.1"/>
    </source>
</evidence>
<sequence>MTMKHIFNFNTAFGFAFWEIPPNISFKIGKFIKKIAQIFSYFFISLFMKNSVFNCFAKKKLKQHWKRLKEPIVDKENDLNLLIELKVLPRRRLTFMSIPIPLKHSFRTKDENHTLCVITRTKDAQIWENILLHDYKIKNLAKIMGVKEFLALYKDNTDVQNLCDIFDLFIVHPSVFHFVVPVLTVPLKQRNKLLRVT</sequence>
<accession>X6N9X3</accession>
<dbReference type="Proteomes" id="UP000023152">
    <property type="component" value="Unassembled WGS sequence"/>
</dbReference>
<gene>
    <name evidence="2" type="ORF">RFI_14652</name>
</gene>
<keyword evidence="1" id="KW-0472">Membrane</keyword>
<dbReference type="InterPro" id="IPR023674">
    <property type="entry name" value="Ribosomal_uL1-like"/>
</dbReference>
<protein>
    <submittedName>
        <fullName evidence="2">Uncharacterized protein</fullName>
    </submittedName>
</protein>
<feature type="transmembrane region" description="Helical" evidence="1">
    <location>
        <begin position="38"/>
        <end position="57"/>
    </location>
</feature>